<gene>
    <name evidence="1" type="ORF">K504DRAFT_353328</name>
</gene>
<organism evidence="1 2">
    <name type="scientific">Pleomassaria siparia CBS 279.74</name>
    <dbReference type="NCBI Taxonomy" id="1314801"/>
    <lineage>
        <taxon>Eukaryota</taxon>
        <taxon>Fungi</taxon>
        <taxon>Dikarya</taxon>
        <taxon>Ascomycota</taxon>
        <taxon>Pezizomycotina</taxon>
        <taxon>Dothideomycetes</taxon>
        <taxon>Pleosporomycetidae</taxon>
        <taxon>Pleosporales</taxon>
        <taxon>Pleomassariaceae</taxon>
        <taxon>Pleomassaria</taxon>
    </lineage>
</organism>
<dbReference type="AlphaFoldDB" id="A0A6G1KP15"/>
<evidence type="ECO:0000313" key="1">
    <source>
        <dbReference type="EMBL" id="KAF2714383.1"/>
    </source>
</evidence>
<accession>A0A6G1KP15</accession>
<dbReference type="Proteomes" id="UP000799428">
    <property type="component" value="Unassembled WGS sequence"/>
</dbReference>
<dbReference type="EMBL" id="MU005764">
    <property type="protein sequence ID" value="KAF2714383.1"/>
    <property type="molecule type" value="Genomic_DNA"/>
</dbReference>
<name>A0A6G1KP15_9PLEO</name>
<evidence type="ECO:0000313" key="2">
    <source>
        <dbReference type="Proteomes" id="UP000799428"/>
    </source>
</evidence>
<feature type="non-terminal residue" evidence="1">
    <location>
        <position position="62"/>
    </location>
</feature>
<dbReference type="OrthoDB" id="4588160at2759"/>
<keyword evidence="2" id="KW-1185">Reference proteome</keyword>
<sequence>HTQALQDKCPKDEYACLDVMNASQCIEQLVVEKLSPATKEALVACVEYEGTVTTIPGASKVS</sequence>
<reference evidence="1" key="1">
    <citation type="journal article" date="2020" name="Stud. Mycol.">
        <title>101 Dothideomycetes genomes: a test case for predicting lifestyles and emergence of pathogens.</title>
        <authorList>
            <person name="Haridas S."/>
            <person name="Albert R."/>
            <person name="Binder M."/>
            <person name="Bloem J."/>
            <person name="Labutti K."/>
            <person name="Salamov A."/>
            <person name="Andreopoulos B."/>
            <person name="Baker S."/>
            <person name="Barry K."/>
            <person name="Bills G."/>
            <person name="Bluhm B."/>
            <person name="Cannon C."/>
            <person name="Castanera R."/>
            <person name="Culley D."/>
            <person name="Daum C."/>
            <person name="Ezra D."/>
            <person name="Gonzalez J."/>
            <person name="Henrissat B."/>
            <person name="Kuo A."/>
            <person name="Liang C."/>
            <person name="Lipzen A."/>
            <person name="Lutzoni F."/>
            <person name="Magnuson J."/>
            <person name="Mondo S."/>
            <person name="Nolan M."/>
            <person name="Ohm R."/>
            <person name="Pangilinan J."/>
            <person name="Park H.-J."/>
            <person name="Ramirez L."/>
            <person name="Alfaro M."/>
            <person name="Sun H."/>
            <person name="Tritt A."/>
            <person name="Yoshinaga Y."/>
            <person name="Zwiers L.-H."/>
            <person name="Turgeon B."/>
            <person name="Goodwin S."/>
            <person name="Spatafora J."/>
            <person name="Crous P."/>
            <person name="Grigoriev I."/>
        </authorList>
    </citation>
    <scope>NUCLEOTIDE SEQUENCE</scope>
    <source>
        <strain evidence="1">CBS 279.74</strain>
    </source>
</reference>
<proteinExistence type="predicted"/>
<feature type="non-terminal residue" evidence="1">
    <location>
        <position position="1"/>
    </location>
</feature>
<protein>
    <submittedName>
        <fullName evidence="1">Uncharacterized protein</fullName>
    </submittedName>
</protein>